<dbReference type="AlphaFoldDB" id="A0A368JL35"/>
<accession>A0A368JL35</accession>
<dbReference type="Gene3D" id="1.25.40.390">
    <property type="match status" value="1"/>
</dbReference>
<protein>
    <submittedName>
        <fullName evidence="2">SusD/RagB family nutrient-binding outer membrane lipoprotein</fullName>
    </submittedName>
</protein>
<evidence type="ECO:0000313" key="2">
    <source>
        <dbReference type="EMBL" id="RCR68379.1"/>
    </source>
</evidence>
<comment type="caution">
    <text evidence="2">The sequence shown here is derived from an EMBL/GenBank/DDBJ whole genome shotgun (WGS) entry which is preliminary data.</text>
</comment>
<feature type="compositionally biased region" description="Basic and acidic residues" evidence="1">
    <location>
        <begin position="501"/>
        <end position="510"/>
    </location>
</feature>
<feature type="region of interest" description="Disordered" evidence="1">
    <location>
        <begin position="490"/>
        <end position="510"/>
    </location>
</feature>
<keyword evidence="3" id="KW-1185">Reference proteome</keyword>
<keyword evidence="2" id="KW-0449">Lipoprotein</keyword>
<evidence type="ECO:0000256" key="1">
    <source>
        <dbReference type="SAM" id="MobiDB-lite"/>
    </source>
</evidence>
<dbReference type="SUPFAM" id="SSF48452">
    <property type="entry name" value="TPR-like"/>
    <property type="match status" value="1"/>
</dbReference>
<name>A0A368JL35_9BACT</name>
<dbReference type="RefSeq" id="WP_114407155.1">
    <property type="nucleotide sequence ID" value="NZ_QOWE01000013.1"/>
</dbReference>
<dbReference type="EMBL" id="QOWE01000013">
    <property type="protein sequence ID" value="RCR68379.1"/>
    <property type="molecule type" value="Genomic_DNA"/>
</dbReference>
<dbReference type="OrthoDB" id="843771at2"/>
<organism evidence="2 3">
    <name type="scientific">Larkinella punicea</name>
    <dbReference type="NCBI Taxonomy" id="2315727"/>
    <lineage>
        <taxon>Bacteria</taxon>
        <taxon>Pseudomonadati</taxon>
        <taxon>Bacteroidota</taxon>
        <taxon>Cytophagia</taxon>
        <taxon>Cytophagales</taxon>
        <taxon>Spirosomataceae</taxon>
        <taxon>Larkinella</taxon>
    </lineage>
</organism>
<gene>
    <name evidence="2" type="ORF">DUE52_16615</name>
</gene>
<dbReference type="Proteomes" id="UP000253383">
    <property type="component" value="Unassembled WGS sequence"/>
</dbReference>
<proteinExistence type="predicted"/>
<evidence type="ECO:0000313" key="3">
    <source>
        <dbReference type="Proteomes" id="UP000253383"/>
    </source>
</evidence>
<dbReference type="InterPro" id="IPR011990">
    <property type="entry name" value="TPR-like_helical_dom_sf"/>
</dbReference>
<dbReference type="PROSITE" id="PS51257">
    <property type="entry name" value="PROKAR_LIPOPROTEIN"/>
    <property type="match status" value="1"/>
</dbReference>
<dbReference type="InterPro" id="IPR041662">
    <property type="entry name" value="SusD-like_2"/>
</dbReference>
<sequence length="510" mass="55760">MKKTALYIPLIALLLTVSGCEEGFDELNVNPTAATALNPLFTFNNAMINTTFPGSTMVFEHPIVQQVFSPNSGVLAGGNFNVDNRGPTGPNTGIWQRYYRDVIRYLVDVIAKTKDDANRTNLYHMARIWKAYAFMVLTDTYGDIPYQEAGLGFLQANITPKYDTQQSIYDDIIKELTEATAALDAAKPTEAGDIVYGGNIVKWKKFGYSVMLRAGMRLTKVNPTLAQATAVKALAGGVILTNADNGLIRNNANYQNPVGTMLNSTEAANLYLTRYFVNYLRTNEDPRLASIAARYVGAKSGAEQTAARINRDPAVQIGMPMGFDNGTIPAQAVADKLASFYDYSQLDRTRLGRLDAPTFMVTAAQTNLLLAEAAQRGWITGSAADYYAAGVTAHMQQLGDADATSAVPAAAITAYLQKNPYVAANGLELINTQYWVASLLNGPEVFANFRRSGFPKLTPNPYPGKEIKGNFINRITYPDSELSVNKANQAEALSRQGPDNQDSRVWWDKQ</sequence>
<dbReference type="Pfam" id="PF12771">
    <property type="entry name" value="SusD-like_2"/>
    <property type="match status" value="1"/>
</dbReference>
<reference evidence="2 3" key="1">
    <citation type="submission" date="2018-07" db="EMBL/GenBank/DDBJ databases">
        <title>Genome analysis of Larkinella rosea.</title>
        <authorList>
            <person name="Zhou Z."/>
            <person name="Wang G."/>
        </authorList>
    </citation>
    <scope>NUCLEOTIDE SEQUENCE [LARGE SCALE GENOMIC DNA]</scope>
    <source>
        <strain evidence="3">zzj9</strain>
    </source>
</reference>